<dbReference type="PROSITE" id="PS51670">
    <property type="entry name" value="SHKT"/>
    <property type="match status" value="2"/>
</dbReference>
<feature type="compositionally biased region" description="Acidic residues" evidence="2">
    <location>
        <begin position="156"/>
        <end position="168"/>
    </location>
</feature>
<keyword evidence="3" id="KW-0472">Membrane</keyword>
<feature type="region of interest" description="Disordered" evidence="2">
    <location>
        <begin position="144"/>
        <end position="168"/>
    </location>
</feature>
<keyword evidence="6" id="KW-1185">Reference proteome</keyword>
<keyword evidence="3" id="KW-1133">Transmembrane helix</keyword>
<dbReference type="Pfam" id="PF01549">
    <property type="entry name" value="ShK"/>
    <property type="match status" value="3"/>
</dbReference>
<dbReference type="WBParaSite" id="BTMF_0000786501-mRNA-1">
    <property type="protein sequence ID" value="BTMF_0000786501-mRNA-1"/>
    <property type="gene ID" value="BTMF_0000786501"/>
</dbReference>
<evidence type="ECO:0000313" key="6">
    <source>
        <dbReference type="Proteomes" id="UP000280834"/>
    </source>
</evidence>
<dbReference type="Gene3D" id="1.10.10.1870">
    <property type="entry name" value="ShTK domain-like"/>
    <property type="match status" value="1"/>
</dbReference>
<reference evidence="7" key="1">
    <citation type="submission" date="2017-02" db="UniProtKB">
        <authorList>
            <consortium name="WormBaseParasite"/>
        </authorList>
    </citation>
    <scope>IDENTIFICATION</scope>
</reference>
<accession>A0A0R3QJX9</accession>
<feature type="disulfide bond" evidence="1">
    <location>
        <begin position="197"/>
        <end position="231"/>
    </location>
</feature>
<evidence type="ECO:0000313" key="7">
    <source>
        <dbReference type="WBParaSite" id="BTMF_0000786501-mRNA-1"/>
    </source>
</evidence>
<feature type="domain" description="ShKT" evidence="4">
    <location>
        <begin position="197"/>
        <end position="231"/>
    </location>
</feature>
<reference evidence="5 6" key="2">
    <citation type="submission" date="2018-11" db="EMBL/GenBank/DDBJ databases">
        <authorList>
            <consortium name="Pathogen Informatics"/>
        </authorList>
    </citation>
    <scope>NUCLEOTIDE SEQUENCE [LARGE SCALE GENOMIC DNA]</scope>
</reference>
<dbReference type="Proteomes" id="UP000280834">
    <property type="component" value="Unassembled WGS sequence"/>
</dbReference>
<evidence type="ECO:0000256" key="1">
    <source>
        <dbReference type="PROSITE-ProRule" id="PRU01005"/>
    </source>
</evidence>
<keyword evidence="1" id="KW-1015">Disulfide bond</keyword>
<dbReference type="Gene3D" id="1.10.10.1940">
    <property type="match status" value="2"/>
</dbReference>
<protein>
    <submittedName>
        <fullName evidence="7">ShKT domain-containing protein</fullName>
    </submittedName>
</protein>
<feature type="domain" description="ShKT" evidence="4">
    <location>
        <begin position="77"/>
        <end position="111"/>
    </location>
</feature>
<name>A0A0R3QJX9_9BILA</name>
<proteinExistence type="predicted"/>
<dbReference type="AlphaFoldDB" id="A0A0R3QJX9"/>
<dbReference type="PANTHER" id="PTHR46219:SF5">
    <property type="entry name" value="SHKT DOMAIN-CONTAINING PROTEIN"/>
    <property type="match status" value="1"/>
</dbReference>
<evidence type="ECO:0000256" key="2">
    <source>
        <dbReference type="SAM" id="MobiDB-lite"/>
    </source>
</evidence>
<organism evidence="7">
    <name type="scientific">Brugia timori</name>
    <dbReference type="NCBI Taxonomy" id="42155"/>
    <lineage>
        <taxon>Eukaryota</taxon>
        <taxon>Metazoa</taxon>
        <taxon>Ecdysozoa</taxon>
        <taxon>Nematoda</taxon>
        <taxon>Chromadorea</taxon>
        <taxon>Rhabditida</taxon>
        <taxon>Spirurina</taxon>
        <taxon>Spiruromorpha</taxon>
        <taxon>Filarioidea</taxon>
        <taxon>Onchocercidae</taxon>
        <taxon>Brugia</taxon>
    </lineage>
</organism>
<sequence length="291" mass="32981">MTTVRPTTIAIGLTTLTAQVLLPSLVIAEFGRNEQSLQGAKCLHNLKMRNLLKNCLLLLFLLIISITDVKGGFQIICADKSRHCKRRSDMCQSNAFHSVMQSVCKKTCGLCEDNPKSDILDQYRHKKESDTEVVDVEDGEDKDNFEYSELETTTDQVEEEEEEEGEGEEEIMEELMATLSSTVMPHSVTKNWKQTVCVDSSTDCEGKRYLCSERMYAHLMRRECPRTCGLCHSGYRPGTPNQIVDGITKDVTRCRDVAPDCNQSLCNHRTYRRLMQTVCKRTCSSCHLVDT</sequence>
<evidence type="ECO:0000259" key="4">
    <source>
        <dbReference type="PROSITE" id="PS51670"/>
    </source>
</evidence>
<feature type="transmembrane region" description="Helical" evidence="3">
    <location>
        <begin position="51"/>
        <end position="73"/>
    </location>
</feature>
<keyword evidence="3" id="KW-0812">Transmembrane</keyword>
<evidence type="ECO:0000256" key="3">
    <source>
        <dbReference type="SAM" id="Phobius"/>
    </source>
</evidence>
<comment type="caution">
    <text evidence="1">Lacks conserved residue(s) required for the propagation of feature annotation.</text>
</comment>
<dbReference type="SMART" id="SM00254">
    <property type="entry name" value="ShKT"/>
    <property type="match status" value="3"/>
</dbReference>
<feature type="disulfide bond" evidence="1">
    <location>
        <begin position="77"/>
        <end position="111"/>
    </location>
</feature>
<dbReference type="PANTHER" id="PTHR46219">
    <property type="entry name" value="PROTEIN CBG11138"/>
    <property type="match status" value="1"/>
</dbReference>
<gene>
    <name evidence="5" type="ORF">BTMF_LOCUS5979</name>
</gene>
<evidence type="ECO:0000313" key="5">
    <source>
        <dbReference type="EMBL" id="VDO20565.1"/>
    </source>
</evidence>
<dbReference type="InterPro" id="IPR003582">
    <property type="entry name" value="ShKT_dom"/>
</dbReference>
<dbReference type="EMBL" id="UZAG01015466">
    <property type="protein sequence ID" value="VDO20565.1"/>
    <property type="molecule type" value="Genomic_DNA"/>
</dbReference>